<feature type="transmembrane region" description="Helical" evidence="2">
    <location>
        <begin position="52"/>
        <end position="72"/>
    </location>
</feature>
<feature type="transmembrane region" description="Helical" evidence="2">
    <location>
        <begin position="310"/>
        <end position="329"/>
    </location>
</feature>
<dbReference type="Proteomes" id="UP001239626">
    <property type="component" value="Unassembled WGS sequence"/>
</dbReference>
<evidence type="ECO:0000256" key="2">
    <source>
        <dbReference type="SAM" id="Phobius"/>
    </source>
</evidence>
<feature type="transmembrane region" description="Helical" evidence="2">
    <location>
        <begin position="379"/>
        <end position="399"/>
    </location>
</feature>
<feature type="transmembrane region" description="Helical" evidence="2">
    <location>
        <begin position="78"/>
        <end position="96"/>
    </location>
</feature>
<sequence length="514" mass="53642">MSDTGAPTPPTPPALPGPPPTWVAGRGVPVPREAGRLAQVLTAFWAERRRPVAASTLVLCGVVGVVGAVLLVGHQPGLGAALIGLVVWAAAAPALIRRRNVNDLITAALSITLFAVVALRDAGWVVVLCALVAAWTGVVAVTSTRSAPAAVLAPLTWAAGTVRAMPWVAKGIETLAGARRGQLLVALRSVGITVGLLVVFGLLFASADRVFARMMPRVEADLLPGQLVVGVLVAVVAAALAHLALAPPSWSDARLAPRPAAKRAEWLLPVLALDAMVLLFVTVQVGALLGGHRHVLETEGLTYAEYAREGFAQLVAVTVLTLVVVAVAARRAPRETPRDRLVSRLALGALCVGTLGVVASALRRMDLYVDAFGLTRLRVFVTVTEIALAAVFVLLLVAGIRWRGGWLPRAVLQVVGVAMLGLALVNPDAQIVRHNTTADLVTTLDADYLAGLSADAVPAYDEIEGDPALRQCLLASTSVASSTGIGGWNLGRERAAQVLATEQPDSDRWCTSDR</sequence>
<accession>A0ABU0EE95</accession>
<comment type="caution">
    <text evidence="3">The sequence shown here is derived from an EMBL/GenBank/DDBJ whole genome shotgun (WGS) entry which is preliminary data.</text>
</comment>
<feature type="transmembrane region" description="Helical" evidence="2">
    <location>
        <begin position="341"/>
        <end position="359"/>
    </location>
</feature>
<feature type="compositionally biased region" description="Pro residues" evidence="1">
    <location>
        <begin position="7"/>
        <end position="20"/>
    </location>
</feature>
<organism evidence="3 4">
    <name type="scientific">Cellulomonas humilata</name>
    <dbReference type="NCBI Taxonomy" id="144055"/>
    <lineage>
        <taxon>Bacteria</taxon>
        <taxon>Bacillati</taxon>
        <taxon>Actinomycetota</taxon>
        <taxon>Actinomycetes</taxon>
        <taxon>Micrococcales</taxon>
        <taxon>Cellulomonadaceae</taxon>
        <taxon>Cellulomonas</taxon>
    </lineage>
</organism>
<feature type="region of interest" description="Disordered" evidence="1">
    <location>
        <begin position="1"/>
        <end position="20"/>
    </location>
</feature>
<dbReference type="Pfam" id="PF13687">
    <property type="entry name" value="DUF4153"/>
    <property type="match status" value="1"/>
</dbReference>
<proteinExistence type="predicted"/>
<feature type="transmembrane region" description="Helical" evidence="2">
    <location>
        <begin position="227"/>
        <end position="245"/>
    </location>
</feature>
<dbReference type="EMBL" id="JAUSVB010000002">
    <property type="protein sequence ID" value="MDQ0373586.1"/>
    <property type="molecule type" value="Genomic_DNA"/>
</dbReference>
<reference evidence="3 4" key="1">
    <citation type="submission" date="2023-07" db="EMBL/GenBank/DDBJ databases">
        <title>Sorghum-associated microbial communities from plants grown in Nebraska, USA.</title>
        <authorList>
            <person name="Schachtman D."/>
        </authorList>
    </citation>
    <scope>NUCLEOTIDE SEQUENCE [LARGE SCALE GENOMIC DNA]</scope>
    <source>
        <strain evidence="3 4">BE332</strain>
    </source>
</reference>
<evidence type="ECO:0008006" key="5">
    <source>
        <dbReference type="Google" id="ProtNLM"/>
    </source>
</evidence>
<name>A0ABU0EE95_9CELL</name>
<dbReference type="InterPro" id="IPR025291">
    <property type="entry name" value="DUF4153"/>
</dbReference>
<evidence type="ECO:0000313" key="3">
    <source>
        <dbReference type="EMBL" id="MDQ0373586.1"/>
    </source>
</evidence>
<keyword evidence="2" id="KW-0812">Transmembrane</keyword>
<feature type="transmembrane region" description="Helical" evidence="2">
    <location>
        <begin position="266"/>
        <end position="290"/>
    </location>
</feature>
<evidence type="ECO:0000313" key="4">
    <source>
        <dbReference type="Proteomes" id="UP001239626"/>
    </source>
</evidence>
<keyword evidence="2" id="KW-1133">Transmembrane helix</keyword>
<feature type="transmembrane region" description="Helical" evidence="2">
    <location>
        <begin position="108"/>
        <end position="135"/>
    </location>
</feature>
<keyword evidence="2" id="KW-0472">Membrane</keyword>
<evidence type="ECO:0000256" key="1">
    <source>
        <dbReference type="SAM" id="MobiDB-lite"/>
    </source>
</evidence>
<protein>
    <recommendedName>
        <fullName evidence="5">DUF4173 domain-containing protein</fullName>
    </recommendedName>
</protein>
<dbReference type="RefSeq" id="WP_307491711.1">
    <property type="nucleotide sequence ID" value="NZ_JAUSVB010000002.1"/>
</dbReference>
<gene>
    <name evidence="3" type="ORF">J2X26_001897</name>
</gene>
<feature type="transmembrane region" description="Helical" evidence="2">
    <location>
        <begin position="185"/>
        <end position="207"/>
    </location>
</feature>
<keyword evidence="4" id="KW-1185">Reference proteome</keyword>